<evidence type="ECO:0000313" key="3">
    <source>
        <dbReference type="Proteomes" id="UP000728032"/>
    </source>
</evidence>
<keyword evidence="1" id="KW-0732">Signal</keyword>
<dbReference type="OrthoDB" id="6234674at2759"/>
<feature type="chain" id="PRO_5036211238" description="Ig-like domain-containing protein" evidence="1">
    <location>
        <begin position="19"/>
        <end position="91"/>
    </location>
</feature>
<feature type="signal peptide" evidence="1">
    <location>
        <begin position="1"/>
        <end position="18"/>
    </location>
</feature>
<evidence type="ECO:0008006" key="4">
    <source>
        <dbReference type="Google" id="ProtNLM"/>
    </source>
</evidence>
<sequence>MVFFIFLVLHTCIPFPNRHPEPPIFTLKPLEYYQKPIGSEVVMACDGVGNPKPVITWRKICFDYHKKIDFALKGMNEGWDEVHGRGHTSYC</sequence>
<proteinExistence type="predicted"/>
<dbReference type="EMBL" id="CAJPVJ010001295">
    <property type="protein sequence ID" value="CAG2164486.1"/>
    <property type="molecule type" value="Genomic_DNA"/>
</dbReference>
<name>A0A7R9LK95_9ACAR</name>
<dbReference type="InterPro" id="IPR013783">
    <property type="entry name" value="Ig-like_fold"/>
</dbReference>
<protein>
    <recommendedName>
        <fullName evidence="4">Ig-like domain-containing protein</fullName>
    </recommendedName>
</protein>
<keyword evidence="3" id="KW-1185">Reference proteome</keyword>
<gene>
    <name evidence="2" type="ORF">ONB1V03_LOCUS4038</name>
</gene>
<dbReference type="Proteomes" id="UP000728032">
    <property type="component" value="Unassembled WGS sequence"/>
</dbReference>
<accession>A0A7R9LK95</accession>
<reference evidence="2" key="1">
    <citation type="submission" date="2020-11" db="EMBL/GenBank/DDBJ databases">
        <authorList>
            <person name="Tran Van P."/>
        </authorList>
    </citation>
    <scope>NUCLEOTIDE SEQUENCE</scope>
</reference>
<evidence type="ECO:0000313" key="2">
    <source>
        <dbReference type="EMBL" id="CAD7643245.1"/>
    </source>
</evidence>
<dbReference type="SUPFAM" id="SSF48726">
    <property type="entry name" value="Immunoglobulin"/>
    <property type="match status" value="1"/>
</dbReference>
<dbReference type="InterPro" id="IPR036179">
    <property type="entry name" value="Ig-like_dom_sf"/>
</dbReference>
<dbReference type="Gene3D" id="2.60.40.10">
    <property type="entry name" value="Immunoglobulins"/>
    <property type="match status" value="1"/>
</dbReference>
<dbReference type="EMBL" id="OC916120">
    <property type="protein sequence ID" value="CAD7643245.1"/>
    <property type="molecule type" value="Genomic_DNA"/>
</dbReference>
<organism evidence="2">
    <name type="scientific">Oppiella nova</name>
    <dbReference type="NCBI Taxonomy" id="334625"/>
    <lineage>
        <taxon>Eukaryota</taxon>
        <taxon>Metazoa</taxon>
        <taxon>Ecdysozoa</taxon>
        <taxon>Arthropoda</taxon>
        <taxon>Chelicerata</taxon>
        <taxon>Arachnida</taxon>
        <taxon>Acari</taxon>
        <taxon>Acariformes</taxon>
        <taxon>Sarcoptiformes</taxon>
        <taxon>Oribatida</taxon>
        <taxon>Brachypylina</taxon>
        <taxon>Oppioidea</taxon>
        <taxon>Oppiidae</taxon>
        <taxon>Oppiella</taxon>
    </lineage>
</organism>
<evidence type="ECO:0000256" key="1">
    <source>
        <dbReference type="SAM" id="SignalP"/>
    </source>
</evidence>
<dbReference type="AlphaFoldDB" id="A0A7R9LK95"/>